<dbReference type="Proteomes" id="UP000255125">
    <property type="component" value="Unassembled WGS sequence"/>
</dbReference>
<dbReference type="OrthoDB" id="9935190at2"/>
<protein>
    <submittedName>
        <fullName evidence="2">Uncharacterized protein</fullName>
    </submittedName>
</protein>
<gene>
    <name evidence="2" type="ORF">NCTC10392_05449</name>
</gene>
<dbReference type="EMBL" id="UGUS01000002">
    <property type="protein sequence ID" value="SUD34150.1"/>
    <property type="molecule type" value="Genomic_DNA"/>
</dbReference>
<accession>A0A379IL39</accession>
<sequence length="88" mass="9816">MTTFNPHIAADPAAQQAAAPTPAAGEYSEQYTMKRQQRLSLTQEEADSVNRQLDLMERCTGKRISVNKLIKQATLQKAEQVLEQGKNK</sequence>
<dbReference type="AlphaFoldDB" id="A0A379IL39"/>
<name>A0A379IL39_PSEFL</name>
<evidence type="ECO:0000256" key="1">
    <source>
        <dbReference type="SAM" id="MobiDB-lite"/>
    </source>
</evidence>
<reference evidence="2 3" key="1">
    <citation type="submission" date="2018-06" db="EMBL/GenBank/DDBJ databases">
        <authorList>
            <consortium name="Pathogen Informatics"/>
            <person name="Doyle S."/>
        </authorList>
    </citation>
    <scope>NUCLEOTIDE SEQUENCE [LARGE SCALE GENOMIC DNA]</scope>
    <source>
        <strain evidence="2 3">NCTC10392</strain>
    </source>
</reference>
<feature type="region of interest" description="Disordered" evidence="1">
    <location>
        <begin position="1"/>
        <end position="35"/>
    </location>
</feature>
<evidence type="ECO:0000313" key="2">
    <source>
        <dbReference type="EMBL" id="SUD34150.1"/>
    </source>
</evidence>
<dbReference type="RefSeq" id="WP_042561603.1">
    <property type="nucleotide sequence ID" value="NZ_CDMF01000001.1"/>
</dbReference>
<feature type="compositionally biased region" description="Low complexity" evidence="1">
    <location>
        <begin position="9"/>
        <end position="24"/>
    </location>
</feature>
<evidence type="ECO:0000313" key="3">
    <source>
        <dbReference type="Proteomes" id="UP000255125"/>
    </source>
</evidence>
<proteinExistence type="predicted"/>
<organism evidence="2 3">
    <name type="scientific">Pseudomonas fluorescens</name>
    <dbReference type="NCBI Taxonomy" id="294"/>
    <lineage>
        <taxon>Bacteria</taxon>
        <taxon>Pseudomonadati</taxon>
        <taxon>Pseudomonadota</taxon>
        <taxon>Gammaproteobacteria</taxon>
        <taxon>Pseudomonadales</taxon>
        <taxon>Pseudomonadaceae</taxon>
        <taxon>Pseudomonas</taxon>
    </lineage>
</organism>